<evidence type="ECO:0000313" key="2">
    <source>
        <dbReference type="Proteomes" id="UP000579812"/>
    </source>
</evidence>
<organism evidence="1 2">
    <name type="scientific">Onychostoma macrolepis</name>
    <dbReference type="NCBI Taxonomy" id="369639"/>
    <lineage>
        <taxon>Eukaryota</taxon>
        <taxon>Metazoa</taxon>
        <taxon>Chordata</taxon>
        <taxon>Craniata</taxon>
        <taxon>Vertebrata</taxon>
        <taxon>Euteleostomi</taxon>
        <taxon>Actinopterygii</taxon>
        <taxon>Neopterygii</taxon>
        <taxon>Teleostei</taxon>
        <taxon>Ostariophysi</taxon>
        <taxon>Cypriniformes</taxon>
        <taxon>Cyprinidae</taxon>
        <taxon>Acrossocheilinae</taxon>
        <taxon>Onychostoma</taxon>
    </lineage>
</organism>
<keyword evidence="2" id="KW-1185">Reference proteome</keyword>
<dbReference type="Proteomes" id="UP000579812">
    <property type="component" value="Unassembled WGS sequence"/>
</dbReference>
<name>A0A7J6C1A7_9TELE</name>
<dbReference type="AlphaFoldDB" id="A0A7J6C1A7"/>
<reference evidence="1 2" key="1">
    <citation type="submission" date="2020-04" db="EMBL/GenBank/DDBJ databases">
        <title>Chromosome-level genome assembly of a cyprinid fish Onychostoma macrolepis by integration of Nanopore Sequencing, Bionano and Hi-C technology.</title>
        <authorList>
            <person name="Wang D."/>
        </authorList>
    </citation>
    <scope>NUCLEOTIDE SEQUENCE [LARGE SCALE GENOMIC DNA]</scope>
    <source>
        <strain evidence="1">SWU-2019</strain>
        <tissue evidence="1">Muscle</tissue>
    </source>
</reference>
<evidence type="ECO:0000313" key="1">
    <source>
        <dbReference type="EMBL" id="KAF4100841.1"/>
    </source>
</evidence>
<sequence>MTKPSDACYSTFLTQTQVVQAGGHMTPRSSNPDGPPVKAANTWIHLDTPPSPATEACILNLKDQSAAAPHPIQWRDRALSHSYRHGTHLSPSSLHLSLTAEPYCSVRSAPQQNFERTLRFLQDTASQRCTGKHANHCVRSFLTLHQSLALGEVDCNWTNSSPNAPAAWSSALHHHNDLHLPRRLHNKTQISETVKAPNLKHKSPKVWTPVDSYTQADAVDDNRGGWNPVQHSGVLTHPLQTGSRLWEYAFWEMRNGAALVVSRGDG</sequence>
<comment type="caution">
    <text evidence="1">The sequence shown here is derived from an EMBL/GenBank/DDBJ whole genome shotgun (WGS) entry which is preliminary data.</text>
</comment>
<dbReference type="EMBL" id="JAAMOB010000019">
    <property type="protein sequence ID" value="KAF4100841.1"/>
    <property type="molecule type" value="Genomic_DNA"/>
</dbReference>
<gene>
    <name evidence="1" type="ORF">G5714_019037</name>
</gene>
<protein>
    <submittedName>
        <fullName evidence="1">Uncharacterized protein</fullName>
    </submittedName>
</protein>
<proteinExistence type="predicted"/>
<accession>A0A7J6C1A7</accession>